<dbReference type="EC" id="3.4.21.26" evidence="2"/>
<dbReference type="Gene3D" id="3.40.50.1820">
    <property type="entry name" value="alpha/beta hydrolase"/>
    <property type="match status" value="1"/>
</dbReference>
<feature type="domain" description="Peptidase S9 prolyl oligopeptidase catalytic" evidence="3">
    <location>
        <begin position="193"/>
        <end position="398"/>
    </location>
</feature>
<evidence type="ECO:0000259" key="3">
    <source>
        <dbReference type="Pfam" id="PF00326"/>
    </source>
</evidence>
<dbReference type="GO" id="GO:0006508">
    <property type="term" value="P:proteolysis"/>
    <property type="evidence" value="ECO:0007669"/>
    <property type="project" value="InterPro"/>
</dbReference>
<dbReference type="AlphaFoldDB" id="A0A1H2LMK7"/>
<dbReference type="SUPFAM" id="SSF53474">
    <property type="entry name" value="alpha/beta-Hydrolases"/>
    <property type="match status" value="1"/>
</dbReference>
<dbReference type="InterPro" id="IPR029058">
    <property type="entry name" value="AB_hydrolase_fold"/>
</dbReference>
<organism evidence="4 5">
    <name type="scientific">Arcanobacterium phocae</name>
    <dbReference type="NCBI Taxonomy" id="131112"/>
    <lineage>
        <taxon>Bacteria</taxon>
        <taxon>Bacillati</taxon>
        <taxon>Actinomycetota</taxon>
        <taxon>Actinomycetes</taxon>
        <taxon>Actinomycetales</taxon>
        <taxon>Actinomycetaceae</taxon>
        <taxon>Arcanobacterium</taxon>
    </lineage>
</organism>
<dbReference type="GO" id="GO:0005829">
    <property type="term" value="C:cytosol"/>
    <property type="evidence" value="ECO:0007669"/>
    <property type="project" value="TreeGrafter"/>
</dbReference>
<comment type="catalytic activity">
    <reaction evidence="1">
        <text>Hydrolysis of Pro-|-Xaa &gt;&gt; Ala-|-Xaa in oligopeptides.</text>
        <dbReference type="EC" id="3.4.21.26"/>
    </reaction>
</comment>
<dbReference type="InterPro" id="IPR001375">
    <property type="entry name" value="Peptidase_S9_cat"/>
</dbReference>
<dbReference type="InterPro" id="IPR051167">
    <property type="entry name" value="Prolyl_oligopep/macrocyclase"/>
</dbReference>
<evidence type="ECO:0000313" key="4">
    <source>
        <dbReference type="EMBL" id="SDU81878.1"/>
    </source>
</evidence>
<dbReference type="Proteomes" id="UP000214355">
    <property type="component" value="Chromosome I"/>
</dbReference>
<accession>A0A1H2LMK7</accession>
<reference evidence="5" key="1">
    <citation type="submission" date="2016-10" db="EMBL/GenBank/DDBJ databases">
        <authorList>
            <person name="Varghese N."/>
            <person name="Submissions S."/>
        </authorList>
    </citation>
    <scope>NUCLEOTIDE SEQUENCE [LARGE SCALE GENOMIC DNA]</scope>
    <source>
        <strain evidence="5">DSM 10002</strain>
    </source>
</reference>
<dbReference type="GO" id="GO:0070012">
    <property type="term" value="F:oligopeptidase activity"/>
    <property type="evidence" value="ECO:0007669"/>
    <property type="project" value="TreeGrafter"/>
</dbReference>
<evidence type="ECO:0000256" key="2">
    <source>
        <dbReference type="ARBA" id="ARBA00011897"/>
    </source>
</evidence>
<sequence>MEYIDLQQHNENAQRATLETFSDPASRFKGKMSQINGCAHIQGTQKCYLTSAISNENSIYIGHYDAACAIVFSSKGSAKALVTGIDLPAGNRIDVLSYTAKNILFQTSSFIDPGKIWSVDYPSGKVKLLGSLSTLVPNQGLHYRRLSSFSVDGTKIPIDCYGSFDQPRPTIIHIYGGFGINNDPFFSFPIYALWLAQGGNIVLVRSRGGREFGPAWHTAGQRSGRSLVRKDVENSVRTLIQENICNADTTFLHGMSHGALLTAITALHAPDLVKNIICQVPITNTKSLLENKFGSSWITEYGNPESADWDRFMASEDPIFFYPRHSLPSDSTCYISGYVNDQTTPIVHSDQLAQKMAEMGSQVTYKRYNVPGDHHGAKDKDTRIKHTYELWAYLEKTTSRRFHNNI</sequence>
<dbReference type="EMBL" id="LT629804">
    <property type="protein sequence ID" value="SDU81878.1"/>
    <property type="molecule type" value="Genomic_DNA"/>
</dbReference>
<dbReference type="Pfam" id="PF00326">
    <property type="entry name" value="Peptidase_S9"/>
    <property type="match status" value="1"/>
</dbReference>
<name>A0A1H2LMK7_9ACTO</name>
<dbReference type="STRING" id="131112.SAMN04489737_1618"/>
<keyword evidence="5" id="KW-1185">Reference proteome</keyword>
<dbReference type="InterPro" id="IPR002470">
    <property type="entry name" value="Peptidase_S9A"/>
</dbReference>
<dbReference type="PANTHER" id="PTHR42881">
    <property type="entry name" value="PROLYL ENDOPEPTIDASE"/>
    <property type="match status" value="1"/>
</dbReference>
<evidence type="ECO:0000256" key="1">
    <source>
        <dbReference type="ARBA" id="ARBA00001070"/>
    </source>
</evidence>
<proteinExistence type="predicted"/>
<dbReference type="GO" id="GO:0004252">
    <property type="term" value="F:serine-type endopeptidase activity"/>
    <property type="evidence" value="ECO:0007669"/>
    <property type="project" value="UniProtKB-EC"/>
</dbReference>
<protein>
    <recommendedName>
        <fullName evidence="2">prolyl oligopeptidase</fullName>
        <ecNumber evidence="2">3.4.21.26</ecNumber>
    </recommendedName>
</protein>
<dbReference type="PRINTS" id="PR00862">
    <property type="entry name" value="PROLIGOPTASE"/>
</dbReference>
<dbReference type="PANTHER" id="PTHR42881:SF2">
    <property type="entry name" value="PROLYL ENDOPEPTIDASE"/>
    <property type="match status" value="1"/>
</dbReference>
<evidence type="ECO:0000313" key="5">
    <source>
        <dbReference type="Proteomes" id="UP000214355"/>
    </source>
</evidence>
<gene>
    <name evidence="4" type="ORF">SAMN04489737_1618</name>
</gene>